<keyword evidence="2" id="KW-1185">Reference proteome</keyword>
<evidence type="ECO:0000313" key="2">
    <source>
        <dbReference type="Proteomes" id="UP000288096"/>
    </source>
</evidence>
<organism evidence="1 2">
    <name type="scientific">Desulfonema ishimotonii</name>
    <dbReference type="NCBI Taxonomy" id="45657"/>
    <lineage>
        <taxon>Bacteria</taxon>
        <taxon>Pseudomonadati</taxon>
        <taxon>Thermodesulfobacteriota</taxon>
        <taxon>Desulfobacteria</taxon>
        <taxon>Desulfobacterales</taxon>
        <taxon>Desulfococcaceae</taxon>
        <taxon>Desulfonema</taxon>
    </lineage>
</organism>
<dbReference type="EMBL" id="BEXT01000001">
    <property type="protein sequence ID" value="GBC63998.1"/>
    <property type="molecule type" value="Genomic_DNA"/>
</dbReference>
<protein>
    <submittedName>
        <fullName evidence="1">Uncharacterized protein</fullName>
    </submittedName>
</protein>
<evidence type="ECO:0000313" key="1">
    <source>
        <dbReference type="EMBL" id="GBC63998.1"/>
    </source>
</evidence>
<dbReference type="RefSeq" id="WP_124331008.1">
    <property type="nucleotide sequence ID" value="NZ_BEXT01000001.1"/>
</dbReference>
<comment type="caution">
    <text evidence="1">The sequence shown here is derived from an EMBL/GenBank/DDBJ whole genome shotgun (WGS) entry which is preliminary data.</text>
</comment>
<reference evidence="2" key="2">
    <citation type="submission" date="2019-01" db="EMBL/GenBank/DDBJ databases">
        <title>Genome sequence of Desulfonema ishimotonii strain Tokyo 01.</title>
        <authorList>
            <person name="Fukui M."/>
        </authorList>
    </citation>
    <scope>NUCLEOTIDE SEQUENCE [LARGE SCALE GENOMIC DNA]</scope>
    <source>
        <strain evidence="2">Tokyo 01</strain>
    </source>
</reference>
<sequence length="63" mass="7325">MNFSQRPAGALRPVGGIAPDVRRWCEHLKRRLMSRARRPVFRRLPAPGFPKQAKYRFGMGDFL</sequence>
<accession>A0A401G430</accession>
<reference evidence="2" key="1">
    <citation type="submission" date="2017-11" db="EMBL/GenBank/DDBJ databases">
        <authorList>
            <person name="Watanabe M."/>
            <person name="Kojima H."/>
        </authorList>
    </citation>
    <scope>NUCLEOTIDE SEQUENCE [LARGE SCALE GENOMIC DNA]</scope>
    <source>
        <strain evidence="2">Tokyo 01</strain>
    </source>
</reference>
<gene>
    <name evidence="1" type="ORF">DENIS_4998</name>
</gene>
<name>A0A401G430_9BACT</name>
<dbReference type="AlphaFoldDB" id="A0A401G430"/>
<proteinExistence type="predicted"/>
<dbReference type="Proteomes" id="UP000288096">
    <property type="component" value="Unassembled WGS sequence"/>
</dbReference>